<keyword evidence="4" id="KW-1185">Reference proteome</keyword>
<evidence type="ECO:0000259" key="2">
    <source>
        <dbReference type="PROSITE" id="PS50011"/>
    </source>
</evidence>
<dbReference type="InterPro" id="IPR011009">
    <property type="entry name" value="Kinase-like_dom_sf"/>
</dbReference>
<proteinExistence type="predicted"/>
<comment type="caution">
    <text evidence="3">The sequence shown here is derived from an EMBL/GenBank/DDBJ whole genome shotgun (WGS) entry which is preliminary data.</text>
</comment>
<dbReference type="PROSITE" id="PS00108">
    <property type="entry name" value="PROTEIN_KINASE_ST"/>
    <property type="match status" value="1"/>
</dbReference>
<dbReference type="SMART" id="SM00220">
    <property type="entry name" value="S_TKc"/>
    <property type="match status" value="1"/>
</dbReference>
<feature type="region of interest" description="Disordered" evidence="1">
    <location>
        <begin position="833"/>
        <end position="861"/>
    </location>
</feature>
<dbReference type="Pfam" id="PF00069">
    <property type="entry name" value="Pkinase"/>
    <property type="match status" value="1"/>
</dbReference>
<dbReference type="Gene3D" id="1.10.510.10">
    <property type="entry name" value="Transferase(Phosphotransferase) domain 1"/>
    <property type="match status" value="1"/>
</dbReference>
<dbReference type="EMBL" id="LSYV01000016">
    <property type="protein sequence ID" value="KXZ50685.1"/>
    <property type="molecule type" value="Genomic_DNA"/>
</dbReference>
<dbReference type="Proteomes" id="UP000075714">
    <property type="component" value="Unassembled WGS sequence"/>
</dbReference>
<feature type="region of interest" description="Disordered" evidence="1">
    <location>
        <begin position="442"/>
        <end position="467"/>
    </location>
</feature>
<dbReference type="InterPro" id="IPR051681">
    <property type="entry name" value="Ser/Thr_Kinases-Pseudokinases"/>
</dbReference>
<dbReference type="PANTHER" id="PTHR44329:SF214">
    <property type="entry name" value="PROTEIN KINASE DOMAIN-CONTAINING PROTEIN"/>
    <property type="match status" value="1"/>
</dbReference>
<accession>A0A150GLR3</accession>
<dbReference type="GO" id="GO:0005524">
    <property type="term" value="F:ATP binding"/>
    <property type="evidence" value="ECO:0007669"/>
    <property type="project" value="InterPro"/>
</dbReference>
<protein>
    <recommendedName>
        <fullName evidence="2">Protein kinase domain-containing protein</fullName>
    </recommendedName>
</protein>
<dbReference type="InterPro" id="IPR008271">
    <property type="entry name" value="Ser/Thr_kinase_AS"/>
</dbReference>
<feature type="region of interest" description="Disordered" evidence="1">
    <location>
        <begin position="585"/>
        <end position="610"/>
    </location>
</feature>
<evidence type="ECO:0000313" key="3">
    <source>
        <dbReference type="EMBL" id="KXZ50685.1"/>
    </source>
</evidence>
<evidence type="ECO:0000313" key="4">
    <source>
        <dbReference type="Proteomes" id="UP000075714"/>
    </source>
</evidence>
<dbReference type="PANTHER" id="PTHR44329">
    <property type="entry name" value="SERINE/THREONINE-PROTEIN KINASE TNNI3K-RELATED"/>
    <property type="match status" value="1"/>
</dbReference>
<name>A0A150GLR3_GONPE</name>
<dbReference type="Gene3D" id="3.30.200.20">
    <property type="entry name" value="Phosphorylase Kinase, domain 1"/>
    <property type="match status" value="1"/>
</dbReference>
<feature type="compositionally biased region" description="Polar residues" evidence="1">
    <location>
        <begin position="448"/>
        <end position="458"/>
    </location>
</feature>
<sequence length="911" mass="93531">MVDLEALYRSLCASTSAWPYSTGVVLDGGEVRIRELDSVDGSLPGGGGLVRWRNVNITCPVYGLPLPWSCAAAPVGSAAELLRMSTDFLGSVMKGAVFLSIKDDVALPAADQFWPPTVQFGTRAVLVGDPARRPVLDLAGREGAWPEAPWSRWDLGHLSLESGIARVVLTRCTLVLPDEELAFLRREAARGAGGGGGGGGGDGLSLQQHSASGELRIELRVLQGSSGSSGVPSLDAGRLEVAMLRMLPQVLLLNCTLLSASAYAALPGAVGLLPQSRVWPPLLLHGDEEAAMTQGPFGVPMAQGLWEALTAMLPSCGDGPDLPTIVLVSSHDDRSVGNASQLTTATPPPEGGGAAAAGGCAVSGLPEDLGVGGTFVDLKGLSGMFALRRPLSLRNLVLYNLAPGGTNGTGALPGGLEGPDAPWANSSLPLWLFSFDRSSAGGAASSAQEPQLQPSGATSPGGRRSLAAAAATARQANGEEAPAAGAPLLSLHNVTLVVPEPEWRALVAAPLSYDPMGGLLVLRTARHYGWKGTDVTILCALPSDAPPTAALLPYTDLTLPYQSLAALNLNIEAVFRSEAALCRTEPETAGPPQQQQHQQTQRGIHGGLDNGVRAGTPYSQDIAMQISDSCLPSSGGAGLALVDAESFLRAVSTYFSEMREKLTQLPPGDSGEGCDGGDLQSQALRDGGQGLALDLAEAVRALQAELGDADLRIASVLASGAYGVVYWGTWRGLPVAIKTLVVPGATAGPEGHIRQRAVLEAAISMSMAHPNVVVKGVVGSVRAGGPARALALRLALDVAQGMRHIHACRVVHGDLKPDNVLLVYRPSDEGAMTTGGACPQAAKGPRSQASPTRGGGAGTHVAGGGPLALTAKVADFGLSLPLAEGTTHASRHFHGTPAYAAPEATQAVSTQ</sequence>
<dbReference type="GO" id="GO:0004674">
    <property type="term" value="F:protein serine/threonine kinase activity"/>
    <property type="evidence" value="ECO:0007669"/>
    <property type="project" value="TreeGrafter"/>
</dbReference>
<dbReference type="AlphaFoldDB" id="A0A150GLR3"/>
<feature type="domain" description="Protein kinase" evidence="2">
    <location>
        <begin position="711"/>
        <end position="911"/>
    </location>
</feature>
<dbReference type="STRING" id="33097.A0A150GLR3"/>
<dbReference type="InterPro" id="IPR000719">
    <property type="entry name" value="Prot_kinase_dom"/>
</dbReference>
<reference evidence="4" key="1">
    <citation type="journal article" date="2016" name="Nat. Commun.">
        <title>The Gonium pectorale genome demonstrates co-option of cell cycle regulation during the evolution of multicellularity.</title>
        <authorList>
            <person name="Hanschen E.R."/>
            <person name="Marriage T.N."/>
            <person name="Ferris P.J."/>
            <person name="Hamaji T."/>
            <person name="Toyoda A."/>
            <person name="Fujiyama A."/>
            <person name="Neme R."/>
            <person name="Noguchi H."/>
            <person name="Minakuchi Y."/>
            <person name="Suzuki M."/>
            <person name="Kawai-Toyooka H."/>
            <person name="Smith D.R."/>
            <person name="Sparks H."/>
            <person name="Anderson J."/>
            <person name="Bakaric R."/>
            <person name="Luria V."/>
            <person name="Karger A."/>
            <person name="Kirschner M.W."/>
            <person name="Durand P.M."/>
            <person name="Michod R.E."/>
            <person name="Nozaki H."/>
            <person name="Olson B.J."/>
        </authorList>
    </citation>
    <scope>NUCLEOTIDE SEQUENCE [LARGE SCALE GENOMIC DNA]</scope>
    <source>
        <strain evidence="4">NIES-2863</strain>
    </source>
</reference>
<evidence type="ECO:0000256" key="1">
    <source>
        <dbReference type="SAM" id="MobiDB-lite"/>
    </source>
</evidence>
<organism evidence="3 4">
    <name type="scientific">Gonium pectorale</name>
    <name type="common">Green alga</name>
    <dbReference type="NCBI Taxonomy" id="33097"/>
    <lineage>
        <taxon>Eukaryota</taxon>
        <taxon>Viridiplantae</taxon>
        <taxon>Chlorophyta</taxon>
        <taxon>core chlorophytes</taxon>
        <taxon>Chlorophyceae</taxon>
        <taxon>CS clade</taxon>
        <taxon>Chlamydomonadales</taxon>
        <taxon>Volvocaceae</taxon>
        <taxon>Gonium</taxon>
    </lineage>
</organism>
<dbReference type="SUPFAM" id="SSF56112">
    <property type="entry name" value="Protein kinase-like (PK-like)"/>
    <property type="match status" value="1"/>
</dbReference>
<dbReference type="PROSITE" id="PS50011">
    <property type="entry name" value="PROTEIN_KINASE_DOM"/>
    <property type="match status" value="1"/>
</dbReference>
<gene>
    <name evidence="3" type="ORF">GPECTOR_15g369</name>
</gene>